<evidence type="ECO:0000256" key="4">
    <source>
        <dbReference type="ARBA" id="ARBA00023014"/>
    </source>
</evidence>
<dbReference type="Pfam" id="PF13247">
    <property type="entry name" value="Fer4_11"/>
    <property type="match status" value="2"/>
</dbReference>
<organism evidence="6 7">
    <name type="scientific">Candidatus Desulfosporosinus infrequens</name>
    <dbReference type="NCBI Taxonomy" id="2043169"/>
    <lineage>
        <taxon>Bacteria</taxon>
        <taxon>Bacillati</taxon>
        <taxon>Bacillota</taxon>
        <taxon>Clostridia</taxon>
        <taxon>Eubacteriales</taxon>
        <taxon>Desulfitobacteriaceae</taxon>
        <taxon>Desulfosporosinus</taxon>
    </lineage>
</organism>
<dbReference type="EMBL" id="OMOF01000390">
    <property type="protein sequence ID" value="SPF49345.1"/>
    <property type="molecule type" value="Genomic_DNA"/>
</dbReference>
<evidence type="ECO:0000256" key="2">
    <source>
        <dbReference type="ARBA" id="ARBA00022723"/>
    </source>
</evidence>
<protein>
    <recommendedName>
        <fullName evidence="5">4Fe-4S ferredoxin-type domain-containing protein</fullName>
    </recommendedName>
</protein>
<dbReference type="SUPFAM" id="SSF54862">
    <property type="entry name" value="4Fe-4S ferredoxins"/>
    <property type="match status" value="1"/>
</dbReference>
<name>A0A2U3LBN4_9FIRM</name>
<reference evidence="7" key="1">
    <citation type="submission" date="2018-02" db="EMBL/GenBank/DDBJ databases">
        <authorList>
            <person name="Hausmann B."/>
        </authorList>
    </citation>
    <scope>NUCLEOTIDE SEQUENCE [LARGE SCALE GENOMIC DNA]</scope>
    <source>
        <strain evidence="7">Peat soil MAG SbF1</strain>
    </source>
</reference>
<feature type="domain" description="4Fe-4S ferredoxin-type" evidence="5">
    <location>
        <begin position="80"/>
        <end position="109"/>
    </location>
</feature>
<evidence type="ECO:0000256" key="3">
    <source>
        <dbReference type="ARBA" id="ARBA00023004"/>
    </source>
</evidence>
<feature type="domain" description="4Fe-4S ferredoxin-type" evidence="5">
    <location>
        <begin position="48"/>
        <end position="79"/>
    </location>
</feature>
<proteinExistence type="predicted"/>
<keyword evidence="2" id="KW-0479">Metal-binding</keyword>
<dbReference type="PANTHER" id="PTHR43177:SF3">
    <property type="entry name" value="PROTEIN NRFC HOMOLOG"/>
    <property type="match status" value="1"/>
</dbReference>
<evidence type="ECO:0000313" key="6">
    <source>
        <dbReference type="EMBL" id="SPF49345.1"/>
    </source>
</evidence>
<dbReference type="PANTHER" id="PTHR43177">
    <property type="entry name" value="PROTEIN NRFC"/>
    <property type="match status" value="1"/>
</dbReference>
<dbReference type="InterPro" id="IPR017896">
    <property type="entry name" value="4Fe4S_Fe-S-bd"/>
</dbReference>
<dbReference type="Gene3D" id="3.30.70.20">
    <property type="match status" value="2"/>
</dbReference>
<keyword evidence="4" id="KW-0411">Iron-sulfur</keyword>
<evidence type="ECO:0000313" key="7">
    <source>
        <dbReference type="Proteomes" id="UP000238916"/>
    </source>
</evidence>
<dbReference type="GO" id="GO:0051539">
    <property type="term" value="F:4 iron, 4 sulfur cluster binding"/>
    <property type="evidence" value="ECO:0007669"/>
    <property type="project" value="UniProtKB-KW"/>
</dbReference>
<dbReference type="Proteomes" id="UP000238916">
    <property type="component" value="Unassembled WGS sequence"/>
</dbReference>
<evidence type="ECO:0000259" key="5">
    <source>
        <dbReference type="PROSITE" id="PS51379"/>
    </source>
</evidence>
<dbReference type="CDD" id="cd10551">
    <property type="entry name" value="PsrB"/>
    <property type="match status" value="1"/>
</dbReference>
<keyword evidence="1" id="KW-0004">4Fe-4S</keyword>
<evidence type="ECO:0000256" key="1">
    <source>
        <dbReference type="ARBA" id="ARBA00022485"/>
    </source>
</evidence>
<dbReference type="AlphaFoldDB" id="A0A2U3LBN4"/>
<accession>A0A2U3LBN4</accession>
<gene>
    <name evidence="6" type="ORF">SBF1_450010</name>
</gene>
<dbReference type="PROSITE" id="PS51379">
    <property type="entry name" value="4FE4S_FER_2"/>
    <property type="match status" value="3"/>
</dbReference>
<dbReference type="InterPro" id="IPR050954">
    <property type="entry name" value="ET_IronSulfur_Cluster-Binding"/>
</dbReference>
<keyword evidence="3" id="KW-0408">Iron</keyword>
<feature type="domain" description="4Fe-4S ferredoxin-type" evidence="5">
    <location>
        <begin position="3"/>
        <end position="32"/>
    </location>
</feature>
<sequence>MRLGLLVDLQRCIGCDTCTLACKQENGTPKDFFFARVLNMETGEFPQVKRSYLPVLCNHCSDAPCIRACPNKSIFKRPDGIVIIDQERCNGTGACVSACPYGNIYLNSEEQWYFPDDSPHEHYAKSRLENGKSKKCTYCAHRLDQALEPACVVSCPAGARIFGDFDDPNSKVAQHLLVQKEQTRREPFQLLAELGTDPSTRYLRPLSQMHSGGRGNAK</sequence>
<dbReference type="Pfam" id="PF12800">
    <property type="entry name" value="Fer4_4"/>
    <property type="match status" value="1"/>
</dbReference>
<dbReference type="GO" id="GO:0046872">
    <property type="term" value="F:metal ion binding"/>
    <property type="evidence" value="ECO:0007669"/>
    <property type="project" value="UniProtKB-KW"/>
</dbReference>